<reference evidence="2" key="1">
    <citation type="journal article" date="2015" name="Nat. Genet.">
        <title>The genome and transcriptome of the zoonotic hookworm Ancylostoma ceylanicum identify infection-specific gene families.</title>
        <authorList>
            <person name="Schwarz E.M."/>
            <person name="Hu Y."/>
            <person name="Antoshechkin I."/>
            <person name="Miller M.M."/>
            <person name="Sternberg P.W."/>
            <person name="Aroian R.V."/>
        </authorList>
    </citation>
    <scope>NUCLEOTIDE SEQUENCE</scope>
    <source>
        <strain evidence="2">HY135</strain>
    </source>
</reference>
<organism evidence="1 2">
    <name type="scientific">Ancylostoma ceylanicum</name>
    <dbReference type="NCBI Taxonomy" id="53326"/>
    <lineage>
        <taxon>Eukaryota</taxon>
        <taxon>Metazoa</taxon>
        <taxon>Ecdysozoa</taxon>
        <taxon>Nematoda</taxon>
        <taxon>Chromadorea</taxon>
        <taxon>Rhabditida</taxon>
        <taxon>Rhabditina</taxon>
        <taxon>Rhabditomorpha</taxon>
        <taxon>Strongyloidea</taxon>
        <taxon>Ancylostomatidae</taxon>
        <taxon>Ancylostomatinae</taxon>
        <taxon>Ancylostoma</taxon>
    </lineage>
</organism>
<keyword evidence="2" id="KW-1185">Reference proteome</keyword>
<sequence length="222" mass="24485">MQKLHNGSSFFLNPPLLIRIFEDVLVSFEHVGIHNSHCDRATNRAGTFSFEQHHIDADAWLRGSTHGNPHFRGESLSARSTANHNGILDTEKSGLPTPTRGDTAVDTDANVFILVSAMLVNAIDLVCDACSSAVYSMMYGVVYNLLHGMCPIHRISWRYGREPSAGNSSTLWTHGKQRLHFPPSGVFHGVSPLRRCSSFLKTSKFSEITDSEISVSAAFKAR</sequence>
<gene>
    <name evidence="1" type="primary">Acey_s0069.g291</name>
    <name evidence="1" type="ORF">Y032_0069g291</name>
</gene>
<protein>
    <submittedName>
        <fullName evidence="1">Uncharacterized protein</fullName>
    </submittedName>
</protein>
<proteinExistence type="predicted"/>
<name>A0A016TZ16_9BILA</name>
<dbReference type="EMBL" id="JARK01001405">
    <property type="protein sequence ID" value="EYC07568.1"/>
    <property type="molecule type" value="Genomic_DNA"/>
</dbReference>
<evidence type="ECO:0000313" key="1">
    <source>
        <dbReference type="EMBL" id="EYC07568.1"/>
    </source>
</evidence>
<dbReference type="Proteomes" id="UP000024635">
    <property type="component" value="Unassembled WGS sequence"/>
</dbReference>
<evidence type="ECO:0000313" key="2">
    <source>
        <dbReference type="Proteomes" id="UP000024635"/>
    </source>
</evidence>
<accession>A0A016TZ16</accession>
<dbReference type="AlphaFoldDB" id="A0A016TZ16"/>
<comment type="caution">
    <text evidence="1">The sequence shown here is derived from an EMBL/GenBank/DDBJ whole genome shotgun (WGS) entry which is preliminary data.</text>
</comment>